<dbReference type="OrthoDB" id="6108017at2759"/>
<evidence type="ECO:0000256" key="2">
    <source>
        <dbReference type="ARBA" id="ARBA00022840"/>
    </source>
</evidence>
<name>A0A2R5GJZ7_9STRA</name>
<dbReference type="PRINTS" id="PR00193">
    <property type="entry name" value="MYOSINHEAVY"/>
</dbReference>
<keyword evidence="3 6" id="KW-0518">Myosin</keyword>
<dbReference type="PROSITE" id="PS51456">
    <property type="entry name" value="MYOSIN_MOTOR"/>
    <property type="match status" value="1"/>
</dbReference>
<comment type="caution">
    <text evidence="10">The sequence shown here is derived from an EMBL/GenBank/DDBJ whole genome shotgun (WGS) entry which is preliminary data.</text>
</comment>
<feature type="binding site" evidence="6">
    <location>
        <begin position="157"/>
        <end position="164"/>
    </location>
    <ligand>
        <name>ATP</name>
        <dbReference type="ChEBI" id="CHEBI:30616"/>
    </ligand>
</feature>
<dbReference type="Gene3D" id="1.20.58.530">
    <property type="match status" value="1"/>
</dbReference>
<evidence type="ECO:0000256" key="3">
    <source>
        <dbReference type="ARBA" id="ARBA00023123"/>
    </source>
</evidence>
<dbReference type="EMBL" id="BEYU01000093">
    <property type="protein sequence ID" value="GBG31222.1"/>
    <property type="molecule type" value="Genomic_DNA"/>
</dbReference>
<feature type="coiled-coil region" evidence="7">
    <location>
        <begin position="966"/>
        <end position="993"/>
    </location>
</feature>
<dbReference type="SMART" id="SM00242">
    <property type="entry name" value="MYSc"/>
    <property type="match status" value="1"/>
</dbReference>
<dbReference type="PANTHER" id="PTHR13140">
    <property type="entry name" value="MYOSIN"/>
    <property type="match status" value="1"/>
</dbReference>
<dbReference type="InterPro" id="IPR000857">
    <property type="entry name" value="MyTH4_dom"/>
</dbReference>
<dbReference type="SUPFAM" id="SSF52540">
    <property type="entry name" value="P-loop containing nucleoside triphosphate hydrolases"/>
    <property type="match status" value="1"/>
</dbReference>
<feature type="domain" description="Myosin motor" evidence="9">
    <location>
        <begin position="64"/>
        <end position="752"/>
    </location>
</feature>
<organism evidence="10 11">
    <name type="scientific">Hondaea fermentalgiana</name>
    <dbReference type="NCBI Taxonomy" id="2315210"/>
    <lineage>
        <taxon>Eukaryota</taxon>
        <taxon>Sar</taxon>
        <taxon>Stramenopiles</taxon>
        <taxon>Bigyra</taxon>
        <taxon>Labyrinthulomycetes</taxon>
        <taxon>Thraustochytrida</taxon>
        <taxon>Thraustochytriidae</taxon>
        <taxon>Hondaea</taxon>
    </lineage>
</organism>
<dbReference type="Gene3D" id="1.20.120.720">
    <property type="entry name" value="Myosin VI head, motor domain, U50 subdomain"/>
    <property type="match status" value="1"/>
</dbReference>
<evidence type="ECO:0000256" key="7">
    <source>
        <dbReference type="SAM" id="Coils"/>
    </source>
</evidence>
<dbReference type="GO" id="GO:0005737">
    <property type="term" value="C:cytoplasm"/>
    <property type="evidence" value="ECO:0007669"/>
    <property type="project" value="TreeGrafter"/>
</dbReference>
<dbReference type="InterPro" id="IPR027417">
    <property type="entry name" value="P-loop_NTPase"/>
</dbReference>
<comment type="similarity">
    <text evidence="6">Belongs to the TRAFAC class myosin-kinesin ATPase superfamily. Myosin family.</text>
</comment>
<dbReference type="SMART" id="SM00139">
    <property type="entry name" value="MyTH4"/>
    <property type="match status" value="1"/>
</dbReference>
<dbReference type="GO" id="GO:0016459">
    <property type="term" value="C:myosin complex"/>
    <property type="evidence" value="ECO:0007669"/>
    <property type="project" value="UniProtKB-KW"/>
</dbReference>
<evidence type="ECO:0000256" key="6">
    <source>
        <dbReference type="PROSITE-ProRule" id="PRU00782"/>
    </source>
</evidence>
<evidence type="ECO:0000259" key="8">
    <source>
        <dbReference type="PROSITE" id="PS51016"/>
    </source>
</evidence>
<keyword evidence="4 6" id="KW-0505">Motor protein</keyword>
<dbReference type="Gene3D" id="1.20.5.4820">
    <property type="match status" value="1"/>
</dbReference>
<evidence type="ECO:0000313" key="10">
    <source>
        <dbReference type="EMBL" id="GBG31222.1"/>
    </source>
</evidence>
<sequence length="1788" mass="198859">MPRFEKGSFVFIPSEENVFEAAQVEAGFDPSKPGMVKLVETGRRMKLGAAETAGVFEMDEQCLDPVPDMVTLKQLDEASILHNLRTRYTQDEIYTLIGSILVAINPFKVLSIYNPQIVQDYVHNGAANMPPHVFGVADTAYRNLVNFNTDQSCIVSGESGAGKTETTKLFLQYLGERSGSSERSANLREQILEANPLMEAFGNAKTVRNDNSSRFGKLIQVHFDNRRGEIVGGSITQYLLEKSRLVQQAENERNYHIFYQLCAAASSDPALMDRLTLQDADQYWYLNQSTGKSSTHVPSISDTADWSNTLLAMEVVGISPEERSDIMQVLAGILHLGNITFTGSAESSAVENSEVLTLAAAQLGTKPAALEKALTMRNRGNARESVYSKQSVDDARNSRDALAKATYSFLFNWLIARINDCLSSQMNAGRKLAPEERSMIGVLDIFGFEFFEHNSFEQLCINYCNEKLQGHFNAHIFKLEQEEYKKENLDVSQVEFVDNSLVLETLEAKTTGIFSVLDEENRLPRGTDEGFLTKTLKGANEVLYAPKASRKDKSAAFKFIVVHYAGDVAYDSRGFLEKNRDLLLADLATLGTKSSFPFMATLFQAGQSGSGGKRGPDANRKTIGTQFKEQLVDLMDLLNSTEPHYVRCVKPNKEKVPGRFDAPLCFAQLRSAGLLEVCRIRQIGYPVRKTFTEFVRRYWPLVPGSADVSSSPAELGAALEKAGFLVHGEWQVGKTKVFMRTAQFTDIEAARDEAVTAKATLIQSAARGFVARRRFENLRTFQKDLAAAIKTRDAENINEVLLRTGTLPFQGRHLPEVKDARELLARLAEEGRIALMLEEAIATRDRSALESAISAARAMEMDRQPVVKNALKALELIEKQKAAAAALTAAMETRDLSKLAAALKSASSLDMAESSEFRDASTLEVQIKQEQTALADLNKAIKKKDVASIKRLLQKVAELGLEDDPLTQEGQEIAKAEAKRSAAAEEAMRMVQRRLIEAIDSRDLNALELLSNRAIELGIKGSIIDEANRIRAELKDKADVISDISAAIKTLDIRAKSHEGITDADIAPLSEAIQRAVDAGFPSDDDEVAYGIEFEERMQRQIEVQRQIDAALKERSDAAFNEVAPLIRELGLETGKAKQVLAEVRDRDVLKSRKQLEEARKHRLEHRVQLREASDEDRLRDDLLRVVQSSNDEALQSRLAEASDPSFAIHKYPLIRSDEDYTEFVTDELKPYYAEIKLFAQNKPIPKSLLGLDDDLSRTAVVNFKAVLQYTGVMANTYPVAMAGYVMVRGQETPELADEIYMQIIKQLRLNSQPLTLERTWSLLCMVTRTFPPSESFQPYVLNFLISQRNGEGLIGNFARLCIAQVNTTVELGPSPYLPDMDIVASYSAHPAILADIRQADGSMVQIPVTPNQDIGYVLEICNQNTQIPENEQALYAIFVVDGNQRSDLSYAERLTRFYRKYNRAKIPYVDYFLNNWRGVEEALFATLEKKYGPEPSPDEELSGVGGAMAPTGDQSVGSLLRLPVTAARSAAKLLGLSSENSQPPAPRTAWPLPWWANPGDVHARMAAQKRSPVFTHKRLVIAPDEPMNDRLFSQVQHAVRTGDLAISAPDKLAEFALIDITIENGGKKLSKIKGRSLQDLIMAVLPKQAVSLATASEWEALVLEAQDRLSLPRTPSKLQALYYAQAQGLECFGMTTFTCQRYQSDKIMQMGIDLGGLHRLDQTCEKILETIPFTQIIKFGASGSYFWTQIKSGKSSETRYFRSITPWSLYSSVYSITHVAAERLQNA</sequence>
<dbReference type="InParanoid" id="A0A2R5GJZ7"/>
<evidence type="ECO:0000259" key="9">
    <source>
        <dbReference type="PROSITE" id="PS51456"/>
    </source>
</evidence>
<evidence type="ECO:0000313" key="11">
    <source>
        <dbReference type="Proteomes" id="UP000241890"/>
    </source>
</evidence>
<dbReference type="CDD" id="cd00124">
    <property type="entry name" value="MYSc"/>
    <property type="match status" value="1"/>
</dbReference>
<evidence type="ECO:0000256" key="5">
    <source>
        <dbReference type="ARBA" id="ARBA00023203"/>
    </source>
</evidence>
<dbReference type="InterPro" id="IPR036961">
    <property type="entry name" value="Kinesin_motor_dom_sf"/>
</dbReference>
<dbReference type="GO" id="GO:0007015">
    <property type="term" value="P:actin filament organization"/>
    <property type="evidence" value="ECO:0007669"/>
    <property type="project" value="TreeGrafter"/>
</dbReference>
<dbReference type="GO" id="GO:0005524">
    <property type="term" value="F:ATP binding"/>
    <property type="evidence" value="ECO:0007669"/>
    <property type="project" value="UniProtKB-UniRule"/>
</dbReference>
<dbReference type="Gene3D" id="1.25.40.530">
    <property type="entry name" value="MyTH4 domain"/>
    <property type="match status" value="1"/>
</dbReference>
<dbReference type="Gene3D" id="3.40.850.10">
    <property type="entry name" value="Kinesin motor domain"/>
    <property type="match status" value="1"/>
</dbReference>
<dbReference type="FunFam" id="1.10.10.820:FF:000001">
    <property type="entry name" value="Myosin heavy chain"/>
    <property type="match status" value="1"/>
</dbReference>
<dbReference type="PANTHER" id="PTHR13140:SF706">
    <property type="entry name" value="DILUTE CLASS UNCONVENTIONAL MYOSIN, ISOFORM C"/>
    <property type="match status" value="1"/>
</dbReference>
<protein>
    <submittedName>
        <fullName evidence="10">Myosin-6</fullName>
    </submittedName>
</protein>
<dbReference type="PROSITE" id="PS50096">
    <property type="entry name" value="IQ"/>
    <property type="match status" value="1"/>
</dbReference>
<keyword evidence="7" id="KW-0175">Coiled coil</keyword>
<feature type="domain" description="MyTH4" evidence="8">
    <location>
        <begin position="1240"/>
        <end position="1388"/>
    </location>
</feature>
<dbReference type="InterPro" id="IPR000048">
    <property type="entry name" value="IQ_motif_EF-hand-BS"/>
</dbReference>
<dbReference type="Pfam" id="PF00784">
    <property type="entry name" value="MyTH4"/>
    <property type="match status" value="1"/>
</dbReference>
<dbReference type="Pfam" id="PF00612">
    <property type="entry name" value="IQ"/>
    <property type="match status" value="1"/>
</dbReference>
<dbReference type="Gene3D" id="1.10.10.820">
    <property type="match status" value="1"/>
</dbReference>
<evidence type="ECO:0000256" key="4">
    <source>
        <dbReference type="ARBA" id="ARBA00023175"/>
    </source>
</evidence>
<proteinExistence type="inferred from homology"/>
<dbReference type="InterPro" id="IPR038185">
    <property type="entry name" value="MyTH4_dom_sf"/>
</dbReference>
<dbReference type="SMART" id="SM00015">
    <property type="entry name" value="IQ"/>
    <property type="match status" value="1"/>
</dbReference>
<evidence type="ECO:0000256" key="1">
    <source>
        <dbReference type="ARBA" id="ARBA00022741"/>
    </source>
</evidence>
<gene>
    <name evidence="10" type="ORF">FCC1311_074432</name>
</gene>
<dbReference type="Pfam" id="PF00063">
    <property type="entry name" value="Myosin_head"/>
    <property type="match status" value="1"/>
</dbReference>
<dbReference type="GO" id="GO:0051015">
    <property type="term" value="F:actin filament binding"/>
    <property type="evidence" value="ECO:0007669"/>
    <property type="project" value="TreeGrafter"/>
</dbReference>
<keyword evidence="5 6" id="KW-0009">Actin-binding</keyword>
<dbReference type="GO" id="GO:0000146">
    <property type="term" value="F:microfilament motor activity"/>
    <property type="evidence" value="ECO:0007669"/>
    <property type="project" value="TreeGrafter"/>
</dbReference>
<accession>A0A2R5GJZ7</accession>
<keyword evidence="2 6" id="KW-0067">ATP-binding</keyword>
<dbReference type="Proteomes" id="UP000241890">
    <property type="component" value="Unassembled WGS sequence"/>
</dbReference>
<dbReference type="PROSITE" id="PS51016">
    <property type="entry name" value="MYTH4"/>
    <property type="match status" value="1"/>
</dbReference>
<dbReference type="InterPro" id="IPR001609">
    <property type="entry name" value="Myosin_head_motor_dom-like"/>
</dbReference>
<keyword evidence="11" id="KW-1185">Reference proteome</keyword>
<dbReference type="GO" id="GO:0016020">
    <property type="term" value="C:membrane"/>
    <property type="evidence" value="ECO:0007669"/>
    <property type="project" value="TreeGrafter"/>
</dbReference>
<reference evidence="10 11" key="1">
    <citation type="submission" date="2017-12" db="EMBL/GenBank/DDBJ databases">
        <title>Sequencing, de novo assembly and annotation of complete genome of a new Thraustochytrid species, strain FCC1311.</title>
        <authorList>
            <person name="Sedici K."/>
            <person name="Godart F."/>
            <person name="Aiese Cigliano R."/>
            <person name="Sanseverino W."/>
            <person name="Barakat M."/>
            <person name="Ortet P."/>
            <person name="Marechal E."/>
            <person name="Cagnac O."/>
            <person name="Amato A."/>
        </authorList>
    </citation>
    <scope>NUCLEOTIDE SEQUENCE [LARGE SCALE GENOMIC DNA]</scope>
</reference>
<feature type="region of interest" description="Actin-binding" evidence="6">
    <location>
        <begin position="631"/>
        <end position="653"/>
    </location>
</feature>
<keyword evidence="1 6" id="KW-0547">Nucleotide-binding</keyword>